<dbReference type="OrthoDB" id="10039223at2759"/>
<evidence type="ECO:0000313" key="2">
    <source>
        <dbReference type="EMBL" id="CAF1012328.1"/>
    </source>
</evidence>
<evidence type="ECO:0000313" key="3">
    <source>
        <dbReference type="EMBL" id="CAF1371583.1"/>
    </source>
</evidence>
<keyword evidence="1" id="KW-0812">Transmembrane</keyword>
<feature type="transmembrane region" description="Helical" evidence="1">
    <location>
        <begin position="6"/>
        <end position="28"/>
    </location>
</feature>
<evidence type="ECO:0000313" key="4">
    <source>
        <dbReference type="Proteomes" id="UP000663832"/>
    </source>
</evidence>
<proteinExistence type="predicted"/>
<name>A0A814HPW2_9BILA</name>
<accession>A0A814HPW2</accession>
<dbReference type="AlphaFoldDB" id="A0A814HPW2"/>
<keyword evidence="4" id="KW-1185">Reference proteome</keyword>
<protein>
    <submittedName>
        <fullName evidence="2">Uncharacterized protein</fullName>
    </submittedName>
</protein>
<organism evidence="2 5">
    <name type="scientific">Adineta steineri</name>
    <dbReference type="NCBI Taxonomy" id="433720"/>
    <lineage>
        <taxon>Eukaryota</taxon>
        <taxon>Metazoa</taxon>
        <taxon>Spiralia</taxon>
        <taxon>Gnathifera</taxon>
        <taxon>Rotifera</taxon>
        <taxon>Eurotatoria</taxon>
        <taxon>Bdelloidea</taxon>
        <taxon>Adinetida</taxon>
        <taxon>Adinetidae</taxon>
        <taxon>Adineta</taxon>
    </lineage>
</organism>
<dbReference type="Proteomes" id="UP000663877">
    <property type="component" value="Unassembled WGS sequence"/>
</dbReference>
<keyword evidence="1" id="KW-0472">Membrane</keyword>
<evidence type="ECO:0000313" key="5">
    <source>
        <dbReference type="Proteomes" id="UP000663877"/>
    </source>
</evidence>
<sequence length="146" mass="17063">MDVFAVSLITVTILTICGICLFILICAVQPKVLHYLHKRRERTYYITALQRINDAEDDLNLTCLDLQRKSSTSDENRRAYIKILERSIRTGRSIQDERDNDVIGDNPRLNSFYLLRRFINQYLSRTRPTTTTTTTTTTNIRRCTEL</sequence>
<dbReference type="Proteomes" id="UP000663832">
    <property type="component" value="Unassembled WGS sequence"/>
</dbReference>
<evidence type="ECO:0000256" key="1">
    <source>
        <dbReference type="SAM" id="Phobius"/>
    </source>
</evidence>
<gene>
    <name evidence="2" type="ORF">BJG266_LOCUS16534</name>
    <name evidence="3" type="ORF">QVE165_LOCUS35140</name>
</gene>
<dbReference type="EMBL" id="CAJNOM010000338">
    <property type="protein sequence ID" value="CAF1371583.1"/>
    <property type="molecule type" value="Genomic_DNA"/>
</dbReference>
<reference evidence="2" key="1">
    <citation type="submission" date="2021-02" db="EMBL/GenBank/DDBJ databases">
        <authorList>
            <person name="Nowell W R."/>
        </authorList>
    </citation>
    <scope>NUCLEOTIDE SEQUENCE</scope>
</reference>
<keyword evidence="1" id="KW-1133">Transmembrane helix</keyword>
<dbReference type="EMBL" id="CAJNOI010000077">
    <property type="protein sequence ID" value="CAF1012328.1"/>
    <property type="molecule type" value="Genomic_DNA"/>
</dbReference>
<comment type="caution">
    <text evidence="2">The sequence shown here is derived from an EMBL/GenBank/DDBJ whole genome shotgun (WGS) entry which is preliminary data.</text>
</comment>